<gene>
    <name evidence="1" type="ORF">H5410_062031</name>
</gene>
<accession>A0A9J5W9K9</accession>
<comment type="caution">
    <text evidence="1">The sequence shown here is derived from an EMBL/GenBank/DDBJ whole genome shotgun (WGS) entry which is preliminary data.</text>
</comment>
<name>A0A9J5W9K9_SOLCO</name>
<dbReference type="EMBL" id="JACXVP010000012">
    <property type="protein sequence ID" value="KAG5572265.1"/>
    <property type="molecule type" value="Genomic_DNA"/>
</dbReference>
<evidence type="ECO:0000313" key="1">
    <source>
        <dbReference type="EMBL" id="KAG5572265.1"/>
    </source>
</evidence>
<proteinExistence type="predicted"/>
<evidence type="ECO:0000313" key="2">
    <source>
        <dbReference type="Proteomes" id="UP000824120"/>
    </source>
</evidence>
<sequence>MQGDINDLNMLIKKESRSTYYIHYFAQSQKRKFKRLLIWMTLKLVEACIKNLIFLELDNR</sequence>
<dbReference type="AlphaFoldDB" id="A0A9J5W9K9"/>
<dbReference type="Proteomes" id="UP000824120">
    <property type="component" value="Chromosome 12"/>
</dbReference>
<keyword evidence="2" id="KW-1185">Reference proteome</keyword>
<organism evidence="1 2">
    <name type="scientific">Solanum commersonii</name>
    <name type="common">Commerson's wild potato</name>
    <name type="synonym">Commerson's nightshade</name>
    <dbReference type="NCBI Taxonomy" id="4109"/>
    <lineage>
        <taxon>Eukaryota</taxon>
        <taxon>Viridiplantae</taxon>
        <taxon>Streptophyta</taxon>
        <taxon>Embryophyta</taxon>
        <taxon>Tracheophyta</taxon>
        <taxon>Spermatophyta</taxon>
        <taxon>Magnoliopsida</taxon>
        <taxon>eudicotyledons</taxon>
        <taxon>Gunneridae</taxon>
        <taxon>Pentapetalae</taxon>
        <taxon>asterids</taxon>
        <taxon>lamiids</taxon>
        <taxon>Solanales</taxon>
        <taxon>Solanaceae</taxon>
        <taxon>Solanoideae</taxon>
        <taxon>Solaneae</taxon>
        <taxon>Solanum</taxon>
    </lineage>
</organism>
<protein>
    <submittedName>
        <fullName evidence="1">Uncharacterized protein</fullName>
    </submittedName>
</protein>
<reference evidence="1 2" key="1">
    <citation type="submission" date="2020-09" db="EMBL/GenBank/DDBJ databases">
        <title>De no assembly of potato wild relative species, Solanum commersonii.</title>
        <authorList>
            <person name="Cho K."/>
        </authorList>
    </citation>
    <scope>NUCLEOTIDE SEQUENCE [LARGE SCALE GENOMIC DNA]</scope>
    <source>
        <strain evidence="1">LZ3.2</strain>
        <tissue evidence="1">Leaf</tissue>
    </source>
</reference>